<evidence type="ECO:0000256" key="1">
    <source>
        <dbReference type="ARBA" id="ARBA00004141"/>
    </source>
</evidence>
<dbReference type="GO" id="GO:0005886">
    <property type="term" value="C:plasma membrane"/>
    <property type="evidence" value="ECO:0007669"/>
    <property type="project" value="TreeGrafter"/>
</dbReference>
<accession>A0A382B1H3</accession>
<dbReference type="PANTHER" id="PTHR10283:SF82">
    <property type="entry name" value="SOLUTE CARRIER FAMILY 13 MEMBER 2"/>
    <property type="match status" value="1"/>
</dbReference>
<feature type="transmembrane region" description="Helical" evidence="5">
    <location>
        <begin position="221"/>
        <end position="241"/>
    </location>
</feature>
<feature type="transmembrane region" description="Helical" evidence="5">
    <location>
        <begin position="440"/>
        <end position="459"/>
    </location>
</feature>
<comment type="subcellular location">
    <subcellularLocation>
        <location evidence="1">Membrane</location>
        <topology evidence="1">Multi-pass membrane protein</topology>
    </subcellularLocation>
</comment>
<keyword evidence="3 5" id="KW-1133">Transmembrane helix</keyword>
<dbReference type="GO" id="GO:1905039">
    <property type="term" value="P:carboxylic acid transmembrane transport"/>
    <property type="evidence" value="ECO:0007669"/>
    <property type="project" value="UniProtKB-ARBA"/>
</dbReference>
<reference evidence="6" key="1">
    <citation type="submission" date="2018-05" db="EMBL/GenBank/DDBJ databases">
        <authorList>
            <person name="Lanie J.A."/>
            <person name="Ng W.-L."/>
            <person name="Kazmierczak K.M."/>
            <person name="Andrzejewski T.M."/>
            <person name="Davidsen T.M."/>
            <person name="Wayne K.J."/>
            <person name="Tettelin H."/>
            <person name="Glass J.I."/>
            <person name="Rusch D."/>
            <person name="Podicherti R."/>
            <person name="Tsui H.-C.T."/>
            <person name="Winkler M.E."/>
        </authorList>
    </citation>
    <scope>NUCLEOTIDE SEQUENCE</scope>
</reference>
<feature type="transmembrane region" description="Helical" evidence="5">
    <location>
        <begin position="128"/>
        <end position="160"/>
    </location>
</feature>
<sequence>MLRNTIFWITQKRWFLFAVLTGSILYFLETPSELSLEGYRTLIIVIMAIILIIFEPIPLPGVAIMMLFMQVLLGIDEPNNVAKSFMSDAVFFIMGSLMLAVAIVSQGLDSRLALGIIKLTGNKTWRIVVGFVSISAFLSSFIGEHTVTAMMMPVGLALIYNTSTNRAVTKNLAALILFSIAYGSAIGSIGTPSGGGRNVIMIEYWQEFGLADITYFGWMKYAYPMVIAQIPIAVIILWFTFKPKQKVLDSAVRKLKVQVAKKGVMTGQDITTIIVFFLVFLGWVFLSNRIGLGIIALMGVFLYLLLGLIRWSDLNRNTNWGVILFFGAAISIGFQMKETGAALWIANSVMDLLKIISEDISVLRWIVSVLLTGTLTNLLSNSATIAVIGPIVLNMGGDPLIMGFSTAIASAFAYLTVVASPTCMIIHSSGLVKQSDYLKAGWKMFFISIIILFIMSKIWTI</sequence>
<dbReference type="AlphaFoldDB" id="A0A382B1H3"/>
<name>A0A382B1H3_9ZZZZ</name>
<feature type="transmembrane region" description="Helical" evidence="5">
    <location>
        <begin position="12"/>
        <end position="29"/>
    </location>
</feature>
<feature type="transmembrane region" description="Helical" evidence="5">
    <location>
        <begin position="321"/>
        <end position="345"/>
    </location>
</feature>
<feature type="transmembrane region" description="Helical" evidence="5">
    <location>
        <begin position="41"/>
        <end position="68"/>
    </location>
</feature>
<organism evidence="6">
    <name type="scientific">marine metagenome</name>
    <dbReference type="NCBI Taxonomy" id="408172"/>
    <lineage>
        <taxon>unclassified sequences</taxon>
        <taxon>metagenomes</taxon>
        <taxon>ecological metagenomes</taxon>
    </lineage>
</organism>
<evidence type="ECO:0000256" key="5">
    <source>
        <dbReference type="SAM" id="Phobius"/>
    </source>
</evidence>
<feature type="transmembrane region" description="Helical" evidence="5">
    <location>
        <begin position="89"/>
        <end position="108"/>
    </location>
</feature>
<evidence type="ECO:0000313" key="6">
    <source>
        <dbReference type="EMBL" id="SVB07067.1"/>
    </source>
</evidence>
<gene>
    <name evidence="6" type="ORF">METZ01_LOCUS159921</name>
</gene>
<dbReference type="NCBIfam" id="TIGR00785">
    <property type="entry name" value="dass"/>
    <property type="match status" value="1"/>
</dbReference>
<dbReference type="EMBL" id="UINC01027581">
    <property type="protein sequence ID" value="SVB07067.1"/>
    <property type="molecule type" value="Genomic_DNA"/>
</dbReference>
<protein>
    <recommendedName>
        <fullName evidence="7">Citrate transporter-like domain-containing protein</fullName>
    </recommendedName>
</protein>
<dbReference type="Pfam" id="PF00939">
    <property type="entry name" value="Na_sulph_symp"/>
    <property type="match status" value="1"/>
</dbReference>
<proteinExistence type="predicted"/>
<evidence type="ECO:0000256" key="2">
    <source>
        <dbReference type="ARBA" id="ARBA00022692"/>
    </source>
</evidence>
<keyword evidence="2 5" id="KW-0812">Transmembrane</keyword>
<keyword evidence="4 5" id="KW-0472">Membrane</keyword>
<feature type="transmembrane region" description="Helical" evidence="5">
    <location>
        <begin position="290"/>
        <end position="309"/>
    </location>
</feature>
<evidence type="ECO:0000256" key="4">
    <source>
        <dbReference type="ARBA" id="ARBA00023136"/>
    </source>
</evidence>
<feature type="transmembrane region" description="Helical" evidence="5">
    <location>
        <begin position="365"/>
        <end position="393"/>
    </location>
</feature>
<dbReference type="InterPro" id="IPR001898">
    <property type="entry name" value="SLC13A/DASS"/>
</dbReference>
<dbReference type="PANTHER" id="PTHR10283">
    <property type="entry name" value="SOLUTE CARRIER FAMILY 13 MEMBER"/>
    <property type="match status" value="1"/>
</dbReference>
<dbReference type="GO" id="GO:0008514">
    <property type="term" value="F:organic anion transmembrane transporter activity"/>
    <property type="evidence" value="ECO:0007669"/>
    <property type="project" value="UniProtKB-ARBA"/>
</dbReference>
<feature type="transmembrane region" description="Helical" evidence="5">
    <location>
        <begin position="172"/>
        <end position="191"/>
    </location>
</feature>
<evidence type="ECO:0000256" key="3">
    <source>
        <dbReference type="ARBA" id="ARBA00022989"/>
    </source>
</evidence>
<evidence type="ECO:0008006" key="7">
    <source>
        <dbReference type="Google" id="ProtNLM"/>
    </source>
</evidence>
<feature type="transmembrane region" description="Helical" evidence="5">
    <location>
        <begin position="400"/>
        <end position="420"/>
    </location>
</feature>
<feature type="transmembrane region" description="Helical" evidence="5">
    <location>
        <begin position="262"/>
        <end position="284"/>
    </location>
</feature>